<gene>
    <name evidence="1" type="ORF">O1611_g8304</name>
</gene>
<proteinExistence type="predicted"/>
<protein>
    <submittedName>
        <fullName evidence="1">Uncharacterized protein</fullName>
    </submittedName>
</protein>
<organism evidence="1 2">
    <name type="scientific">Lasiodiplodia mahajangana</name>
    <dbReference type="NCBI Taxonomy" id="1108764"/>
    <lineage>
        <taxon>Eukaryota</taxon>
        <taxon>Fungi</taxon>
        <taxon>Dikarya</taxon>
        <taxon>Ascomycota</taxon>
        <taxon>Pezizomycotina</taxon>
        <taxon>Dothideomycetes</taxon>
        <taxon>Dothideomycetes incertae sedis</taxon>
        <taxon>Botryosphaeriales</taxon>
        <taxon>Botryosphaeriaceae</taxon>
        <taxon>Lasiodiplodia</taxon>
    </lineage>
</organism>
<sequence>MPNSPDYQELSNSLKTSLEDLQRLVEGPEKFYRHYLMRGCELEAFQIALDFNLFTIVPAQGEISLQELASKAGLDENRTSRVIRLLITHRFFRELKPGFISHNSFSIALQDEELRSVVHYSLDEMVKAAVESGASLKTDPYRSDGVHCPFYQRHGAPIFQYFTKHPERAGRVAKAMAGWRRMENSVAELRDNFPWAQLEGTVVDIGGGSGHVSIILAQEFPHLSFVVQDETDDMLNKGQELLTDDVRDRISFTKADFLKPQPCKRAAAYLLRQCVHNWADHDVVKMFKAVVPGLEGSAPETPFLINDIVLPEPGTVPHLWEREMRQADMVMMIFGAKQRTKAEFEALLKEADPRYEIRNVHDKGVLEVYLKR</sequence>
<evidence type="ECO:0000313" key="2">
    <source>
        <dbReference type="Proteomes" id="UP001153332"/>
    </source>
</evidence>
<dbReference type="Proteomes" id="UP001153332">
    <property type="component" value="Unassembled WGS sequence"/>
</dbReference>
<accession>A0ACC2JD21</accession>
<reference evidence="1" key="1">
    <citation type="submission" date="2022-12" db="EMBL/GenBank/DDBJ databases">
        <title>Genome Sequence of Lasiodiplodia mahajangana.</title>
        <authorList>
            <person name="Buettner E."/>
        </authorList>
    </citation>
    <scope>NUCLEOTIDE SEQUENCE</scope>
    <source>
        <strain evidence="1">VT137</strain>
    </source>
</reference>
<comment type="caution">
    <text evidence="1">The sequence shown here is derived from an EMBL/GenBank/DDBJ whole genome shotgun (WGS) entry which is preliminary data.</text>
</comment>
<keyword evidence="2" id="KW-1185">Reference proteome</keyword>
<dbReference type="EMBL" id="JAPUUL010002422">
    <property type="protein sequence ID" value="KAJ8125336.1"/>
    <property type="molecule type" value="Genomic_DNA"/>
</dbReference>
<name>A0ACC2JD21_9PEZI</name>
<evidence type="ECO:0000313" key="1">
    <source>
        <dbReference type="EMBL" id="KAJ8125336.1"/>
    </source>
</evidence>